<evidence type="ECO:0000313" key="4">
    <source>
        <dbReference type="Proteomes" id="UP000070467"/>
    </source>
</evidence>
<organism evidence="3 4">
    <name type="scientific">Gemelliphila asaccharolytica</name>
    <dbReference type="NCBI Taxonomy" id="502393"/>
    <lineage>
        <taxon>Bacteria</taxon>
        <taxon>Bacillati</taxon>
        <taxon>Bacillota</taxon>
        <taxon>Bacilli</taxon>
        <taxon>Bacillales</taxon>
        <taxon>Gemellaceae</taxon>
        <taxon>Gemelliphila</taxon>
    </lineage>
</organism>
<evidence type="ECO:0008006" key="5">
    <source>
        <dbReference type="Google" id="ProtNLM"/>
    </source>
</evidence>
<feature type="compositionally biased region" description="Basic and acidic residues" evidence="1">
    <location>
        <begin position="527"/>
        <end position="565"/>
    </location>
</feature>
<sequence length="565" mass="64499">MKRRIMKKNKKLTIANYLLATTLLLTACSTSNSTKNTKNKHDFEEKKSSYVQDNTTEVLIDNPNIKKEDIVKIIKHGDHWHVFTKDGKEHITYTDPNTIPDGSSISSSSVVDSKELNGADVVAIKKHGNHWHVYTRDGQEYITYDDPSSMFPDVPVTQYTGHHGDLGNSNSYGGASYDYLSNDNTNSYDSSSEEHDYSNPSTPLVPQNGNIKEAIERLHIVGVLGKKAVNRYDIVKILQHEDHFHIYDSEGNEGITYTNPRNLYPNASFGQYQGSHGDHNNNNINNSQWPAGITRIVDHGDHWHLYRGNTEVAVVHENPRSHYPNAEYIDERPRKHNNTKVEDHEIFSYWSVNAELKDGILDVLDDNLKNMTNYGSLTDTNIPVYGSDGIKENIFYWLHNGNHYHAITIKQIIKNAKAGDYGNYTAREVVAALKYIIKHPGEIHNNETKILDSEKIVNFLKNHYNLKDNDIQVLGNAAYVYDAESNSHKFFLKDFKEENGKVVYKKTLPEITTAKSQEERSESEESAENKENIKNVENKEKVDNSKKEKDSKNKENKKADKKEEK</sequence>
<accession>A0ABR5TK66</accession>
<reference evidence="3 4" key="1">
    <citation type="submission" date="2016-01" db="EMBL/GenBank/DDBJ databases">
        <authorList>
            <person name="Mitreva M."/>
            <person name="Pepin K.H."/>
            <person name="Mihindukulasuriya K.A."/>
            <person name="Fulton R."/>
            <person name="Fronick C."/>
            <person name="O'Laughlin M."/>
            <person name="Miner T."/>
            <person name="Herter B."/>
            <person name="Rosa B.A."/>
            <person name="Cordes M."/>
            <person name="Tomlinson C."/>
            <person name="Wollam A."/>
            <person name="Palsikar V.B."/>
            <person name="Mardis E.R."/>
            <person name="Wilson R.K."/>
        </authorList>
    </citation>
    <scope>NUCLEOTIDE SEQUENCE [LARGE SCALE GENOMIC DNA]</scope>
    <source>
        <strain evidence="3 4">KA00071</strain>
    </source>
</reference>
<evidence type="ECO:0000256" key="1">
    <source>
        <dbReference type="SAM" id="MobiDB-lite"/>
    </source>
</evidence>
<evidence type="ECO:0000313" key="3">
    <source>
        <dbReference type="EMBL" id="KXB54991.1"/>
    </source>
</evidence>
<comment type="caution">
    <text evidence="3">The sequence shown here is derived from an EMBL/GenBank/DDBJ whole genome shotgun (WGS) entry which is preliminary data.</text>
</comment>
<feature type="region of interest" description="Disordered" evidence="1">
    <location>
        <begin position="511"/>
        <end position="565"/>
    </location>
</feature>
<dbReference type="Proteomes" id="UP000070467">
    <property type="component" value="Unassembled WGS sequence"/>
</dbReference>
<feature type="chain" id="PRO_5045163851" description="Histidine triad protein" evidence="2">
    <location>
        <begin position="28"/>
        <end position="565"/>
    </location>
</feature>
<dbReference type="PROSITE" id="PS51257">
    <property type="entry name" value="PROKAR_LIPOPROTEIN"/>
    <property type="match status" value="1"/>
</dbReference>
<protein>
    <recommendedName>
        <fullName evidence="5">Histidine triad protein</fullName>
    </recommendedName>
</protein>
<name>A0ABR5TK66_9BACL</name>
<feature type="signal peptide" evidence="2">
    <location>
        <begin position="1"/>
        <end position="27"/>
    </location>
</feature>
<keyword evidence="2" id="KW-0732">Signal</keyword>
<dbReference type="EMBL" id="LSDB01000078">
    <property type="protein sequence ID" value="KXB54991.1"/>
    <property type="molecule type" value="Genomic_DNA"/>
</dbReference>
<gene>
    <name evidence="3" type="ORF">HMPREF1871_01241</name>
</gene>
<keyword evidence="4" id="KW-1185">Reference proteome</keyword>
<evidence type="ECO:0000256" key="2">
    <source>
        <dbReference type="SAM" id="SignalP"/>
    </source>
</evidence>
<proteinExistence type="predicted"/>